<name>A0A1N7E8T5_9SPHI</name>
<dbReference type="EMBL" id="JACHCB010000013">
    <property type="protein sequence ID" value="MBB6111619.1"/>
    <property type="molecule type" value="Genomic_DNA"/>
</dbReference>
<evidence type="ECO:0000313" key="1">
    <source>
        <dbReference type="EMBL" id="MBB6111619.1"/>
    </source>
</evidence>
<evidence type="ECO:0000313" key="3">
    <source>
        <dbReference type="Proteomes" id="UP000541583"/>
    </source>
</evidence>
<gene>
    <name evidence="2" type="ORF">HDF22_005176</name>
    <name evidence="1" type="ORF">HDF23_004390</name>
</gene>
<reference evidence="3 4" key="1">
    <citation type="submission" date="2020-08" db="EMBL/GenBank/DDBJ databases">
        <title>Genomic Encyclopedia of Type Strains, Phase IV (KMG-V): Genome sequencing to study the core and pangenomes of soil and plant-associated prokaryotes.</title>
        <authorList>
            <person name="Whitman W."/>
        </authorList>
    </citation>
    <scope>NUCLEOTIDE SEQUENCE [LARGE SCALE GENOMIC DNA]</scope>
    <source>
        <strain evidence="1 3">ANJLi2</strain>
        <strain evidence="2 4">MP601</strain>
    </source>
</reference>
<proteinExistence type="predicted"/>
<accession>A0A1N7E8T5</accession>
<dbReference type="RefSeq" id="WP_139332375.1">
    <property type="nucleotide sequence ID" value="NZ_FTMG01000013.1"/>
</dbReference>
<dbReference type="STRING" id="354630.SAMN05421821_113102"/>
<evidence type="ECO:0000313" key="4">
    <source>
        <dbReference type="Proteomes" id="UP000548326"/>
    </source>
</evidence>
<organism evidence="2 4">
    <name type="scientific">Mucilaginibacter lappiensis</name>
    <dbReference type="NCBI Taxonomy" id="354630"/>
    <lineage>
        <taxon>Bacteria</taxon>
        <taxon>Pseudomonadati</taxon>
        <taxon>Bacteroidota</taxon>
        <taxon>Sphingobacteriia</taxon>
        <taxon>Sphingobacteriales</taxon>
        <taxon>Sphingobacteriaceae</taxon>
        <taxon>Mucilaginibacter</taxon>
    </lineage>
</organism>
<evidence type="ECO:0000313" key="2">
    <source>
        <dbReference type="EMBL" id="MBB6131025.1"/>
    </source>
</evidence>
<dbReference type="Proteomes" id="UP000541583">
    <property type="component" value="Unassembled WGS sequence"/>
</dbReference>
<comment type="caution">
    <text evidence="2">The sequence shown here is derived from an EMBL/GenBank/DDBJ whole genome shotgun (WGS) entry which is preliminary data.</text>
</comment>
<sequence>MKKSQTLKAIFEIETVFKFQSDSKTLHLNVTQTETTTTSSTATITSFQTIGFHKVPNGLRI</sequence>
<dbReference type="Proteomes" id="UP000548326">
    <property type="component" value="Unassembled WGS sequence"/>
</dbReference>
<protein>
    <submittedName>
        <fullName evidence="2">Uncharacterized protein</fullName>
    </submittedName>
</protein>
<keyword evidence="3" id="KW-1185">Reference proteome</keyword>
<dbReference type="AlphaFoldDB" id="A0A1N7E8T5"/>
<dbReference type="EMBL" id="JACHCA010000019">
    <property type="protein sequence ID" value="MBB6131025.1"/>
    <property type="molecule type" value="Genomic_DNA"/>
</dbReference>